<sequence length="108" mass="13282">MLQMLREYDVLCKKLWMLCYARNYVHQSVIRRFETLDVVLCRNICYEIVARKYELKHDEYRYQVFLTCNNMLRKIVPWLGDLKVVDHHHRRKPKTQTFGKLDHCNVLH</sequence>
<evidence type="ECO:0000313" key="1">
    <source>
        <dbReference type="EMBL" id="KAF3602498.1"/>
    </source>
</evidence>
<name>A0A8S9SNT5_BRACR</name>
<organism evidence="1 2">
    <name type="scientific">Brassica cretica</name>
    <name type="common">Mustard</name>
    <dbReference type="NCBI Taxonomy" id="69181"/>
    <lineage>
        <taxon>Eukaryota</taxon>
        <taxon>Viridiplantae</taxon>
        <taxon>Streptophyta</taxon>
        <taxon>Embryophyta</taxon>
        <taxon>Tracheophyta</taxon>
        <taxon>Spermatophyta</taxon>
        <taxon>Magnoliopsida</taxon>
        <taxon>eudicotyledons</taxon>
        <taxon>Gunneridae</taxon>
        <taxon>Pentapetalae</taxon>
        <taxon>rosids</taxon>
        <taxon>malvids</taxon>
        <taxon>Brassicales</taxon>
        <taxon>Brassicaceae</taxon>
        <taxon>Brassiceae</taxon>
        <taxon>Brassica</taxon>
    </lineage>
</organism>
<gene>
    <name evidence="1" type="ORF">F2Q69_00033139</name>
</gene>
<dbReference type="Proteomes" id="UP000712600">
    <property type="component" value="Unassembled WGS sequence"/>
</dbReference>
<reference evidence="1" key="1">
    <citation type="submission" date="2019-12" db="EMBL/GenBank/DDBJ databases">
        <title>Genome sequencing and annotation of Brassica cretica.</title>
        <authorList>
            <person name="Studholme D.J."/>
            <person name="Sarris P."/>
        </authorList>
    </citation>
    <scope>NUCLEOTIDE SEQUENCE</scope>
    <source>
        <strain evidence="1">PFS-109/04</strain>
        <tissue evidence="1">Leaf</tissue>
    </source>
</reference>
<comment type="caution">
    <text evidence="1">The sequence shown here is derived from an EMBL/GenBank/DDBJ whole genome shotgun (WGS) entry which is preliminary data.</text>
</comment>
<dbReference type="AlphaFoldDB" id="A0A8S9SNT5"/>
<evidence type="ECO:0000313" key="2">
    <source>
        <dbReference type="Proteomes" id="UP000712600"/>
    </source>
</evidence>
<accession>A0A8S9SNT5</accession>
<proteinExistence type="predicted"/>
<dbReference type="EMBL" id="QGKX02000004">
    <property type="protein sequence ID" value="KAF3602498.1"/>
    <property type="molecule type" value="Genomic_DNA"/>
</dbReference>
<protein>
    <submittedName>
        <fullName evidence="1">Uncharacterized protein</fullName>
    </submittedName>
</protein>